<organism evidence="1 2">
    <name type="scientific">Methylocella silvestris</name>
    <dbReference type="NCBI Taxonomy" id="199596"/>
    <lineage>
        <taxon>Bacteria</taxon>
        <taxon>Pseudomonadati</taxon>
        <taxon>Pseudomonadota</taxon>
        <taxon>Alphaproteobacteria</taxon>
        <taxon>Hyphomicrobiales</taxon>
        <taxon>Beijerinckiaceae</taxon>
        <taxon>Methylocella</taxon>
    </lineage>
</organism>
<accession>A0A2J7TF26</accession>
<proteinExistence type="predicted"/>
<evidence type="ECO:0000313" key="1">
    <source>
        <dbReference type="EMBL" id="PNG25333.1"/>
    </source>
</evidence>
<evidence type="ECO:0000313" key="2">
    <source>
        <dbReference type="Proteomes" id="UP000236286"/>
    </source>
</evidence>
<dbReference type="EMBL" id="PDZR01000017">
    <property type="protein sequence ID" value="PNG25333.1"/>
    <property type="molecule type" value="Genomic_DNA"/>
</dbReference>
<dbReference type="Proteomes" id="UP000236286">
    <property type="component" value="Unassembled WGS sequence"/>
</dbReference>
<dbReference type="OrthoDB" id="8100039at2"/>
<dbReference type="AlphaFoldDB" id="A0A2J7TF26"/>
<sequence>MTKILILVCSMSTPVEDCSPMNAISASRGPNVQSAISCGLFGQSQLAQSAIGPVADEYEKIVCSTGGSS</sequence>
<gene>
    <name evidence="1" type="ORF">CR492_14390</name>
</gene>
<dbReference type="RefSeq" id="WP_102844433.1">
    <property type="nucleotide sequence ID" value="NZ_PDZR01000017.1"/>
</dbReference>
<protein>
    <submittedName>
        <fullName evidence="1">Uncharacterized protein</fullName>
    </submittedName>
</protein>
<comment type="caution">
    <text evidence="1">The sequence shown here is derived from an EMBL/GenBank/DDBJ whole genome shotgun (WGS) entry which is preliminary data.</text>
</comment>
<reference evidence="1 2" key="1">
    <citation type="submission" date="2017-10" db="EMBL/GenBank/DDBJ databases">
        <title>Genome announcement of Methylocella silvestris TVC from permafrost.</title>
        <authorList>
            <person name="Wang J."/>
            <person name="Geng K."/>
            <person name="Ul-Haque F."/>
            <person name="Crombie A.T."/>
            <person name="Street L.E."/>
            <person name="Wookey P.A."/>
            <person name="Murrell J.C."/>
            <person name="Pratscher J."/>
        </authorList>
    </citation>
    <scope>NUCLEOTIDE SEQUENCE [LARGE SCALE GENOMIC DNA]</scope>
    <source>
        <strain evidence="1 2">TVC</strain>
    </source>
</reference>
<name>A0A2J7TF26_METSI</name>